<dbReference type="GO" id="GO:0005737">
    <property type="term" value="C:cytoplasm"/>
    <property type="evidence" value="ECO:0007669"/>
    <property type="project" value="TreeGrafter"/>
</dbReference>
<dbReference type="PANTHER" id="PTHR23169">
    <property type="entry name" value="ENVOPLAKIN"/>
    <property type="match status" value="1"/>
</dbReference>
<keyword evidence="3" id="KW-0677">Repeat</keyword>
<dbReference type="InterPro" id="IPR043197">
    <property type="entry name" value="Plakin"/>
</dbReference>
<dbReference type="Gene3D" id="3.90.1290.10">
    <property type="entry name" value="Plakin repeat"/>
    <property type="match status" value="3"/>
</dbReference>
<dbReference type="Pfam" id="PF17902">
    <property type="entry name" value="SH3_10"/>
    <property type="match status" value="1"/>
</dbReference>
<feature type="coiled-coil region" evidence="5">
    <location>
        <begin position="264"/>
        <end position="291"/>
    </location>
</feature>
<accession>A0AAV4SXB7</accession>
<evidence type="ECO:0000256" key="3">
    <source>
        <dbReference type="ARBA" id="ARBA00022737"/>
    </source>
</evidence>
<comment type="caution">
    <text evidence="8">The sequence shown here is derived from an EMBL/GenBank/DDBJ whole genome shotgun (WGS) entry which is preliminary data.</text>
</comment>
<dbReference type="Proteomes" id="UP001054945">
    <property type="component" value="Unassembled WGS sequence"/>
</dbReference>
<dbReference type="GO" id="GO:0005198">
    <property type="term" value="F:structural molecule activity"/>
    <property type="evidence" value="ECO:0007669"/>
    <property type="project" value="TreeGrafter"/>
</dbReference>
<dbReference type="Pfam" id="PF00307">
    <property type="entry name" value="CH"/>
    <property type="match status" value="1"/>
</dbReference>
<dbReference type="GO" id="GO:0031122">
    <property type="term" value="P:cytoplasmic microtubule organization"/>
    <property type="evidence" value="ECO:0007669"/>
    <property type="project" value="TreeGrafter"/>
</dbReference>
<dbReference type="GO" id="GO:0030056">
    <property type="term" value="C:hemidesmosome"/>
    <property type="evidence" value="ECO:0007669"/>
    <property type="project" value="TreeGrafter"/>
</dbReference>
<dbReference type="Gene3D" id="1.20.58.60">
    <property type="match status" value="5"/>
</dbReference>
<dbReference type="SMART" id="SM00250">
    <property type="entry name" value="PLEC"/>
    <property type="match status" value="6"/>
</dbReference>
<evidence type="ECO:0000256" key="5">
    <source>
        <dbReference type="SAM" id="Coils"/>
    </source>
</evidence>
<dbReference type="InterPro" id="IPR001715">
    <property type="entry name" value="CH_dom"/>
</dbReference>
<dbReference type="PROSITE" id="PS50021">
    <property type="entry name" value="CH"/>
    <property type="match status" value="1"/>
</dbReference>
<evidence type="ECO:0000313" key="9">
    <source>
        <dbReference type="Proteomes" id="UP001054945"/>
    </source>
</evidence>
<organism evidence="8 9">
    <name type="scientific">Caerostris extrusa</name>
    <name type="common">Bark spider</name>
    <name type="synonym">Caerostris bankana</name>
    <dbReference type="NCBI Taxonomy" id="172846"/>
    <lineage>
        <taxon>Eukaryota</taxon>
        <taxon>Metazoa</taxon>
        <taxon>Ecdysozoa</taxon>
        <taxon>Arthropoda</taxon>
        <taxon>Chelicerata</taxon>
        <taxon>Arachnida</taxon>
        <taxon>Araneae</taxon>
        <taxon>Araneomorphae</taxon>
        <taxon>Entelegynae</taxon>
        <taxon>Araneoidea</taxon>
        <taxon>Araneidae</taxon>
        <taxon>Caerostris</taxon>
    </lineage>
</organism>
<reference evidence="8 9" key="1">
    <citation type="submission" date="2021-06" db="EMBL/GenBank/DDBJ databases">
        <title>Caerostris extrusa draft genome.</title>
        <authorList>
            <person name="Kono N."/>
            <person name="Arakawa K."/>
        </authorList>
    </citation>
    <scope>NUCLEOTIDE SEQUENCE [LARGE SCALE GENOMIC DNA]</scope>
</reference>
<name>A0AAV4SXB7_CAEEX</name>
<dbReference type="SUPFAM" id="SSF47576">
    <property type="entry name" value="Calponin-homology domain, CH-domain"/>
    <property type="match status" value="1"/>
</dbReference>
<protein>
    <submittedName>
        <fullName evidence="8">Uncharacterized protein</fullName>
    </submittedName>
</protein>
<keyword evidence="5" id="KW-0175">Coiled coil</keyword>
<evidence type="ECO:0000256" key="1">
    <source>
        <dbReference type="ARBA" id="ARBA00022443"/>
    </source>
</evidence>
<dbReference type="Gene3D" id="1.10.418.10">
    <property type="entry name" value="Calponin-like domain"/>
    <property type="match status" value="1"/>
</dbReference>
<dbReference type="GO" id="GO:0005882">
    <property type="term" value="C:intermediate filament"/>
    <property type="evidence" value="ECO:0007669"/>
    <property type="project" value="TreeGrafter"/>
</dbReference>
<dbReference type="GO" id="GO:0042060">
    <property type="term" value="P:wound healing"/>
    <property type="evidence" value="ECO:0007669"/>
    <property type="project" value="TreeGrafter"/>
</dbReference>
<evidence type="ECO:0000259" key="7">
    <source>
        <dbReference type="PROSITE" id="PS50021"/>
    </source>
</evidence>
<dbReference type="GO" id="GO:0045104">
    <property type="term" value="P:intermediate filament cytoskeleton organization"/>
    <property type="evidence" value="ECO:0007669"/>
    <property type="project" value="InterPro"/>
</dbReference>
<feature type="coiled-coil region" evidence="5">
    <location>
        <begin position="735"/>
        <end position="765"/>
    </location>
</feature>
<keyword evidence="1 4" id="KW-0728">SH3 domain</keyword>
<feature type="domain" description="Calponin-homology (CH)" evidence="7">
    <location>
        <begin position="1"/>
        <end position="105"/>
    </location>
</feature>
<dbReference type="InterPro" id="IPR001452">
    <property type="entry name" value="SH3_domain"/>
</dbReference>
<dbReference type="PANTHER" id="PTHR23169:SF23">
    <property type="entry name" value="SHORT STOP, ISOFORM H"/>
    <property type="match status" value="1"/>
</dbReference>
<dbReference type="InterPro" id="IPR001101">
    <property type="entry name" value="Plectin_repeat"/>
</dbReference>
<feature type="coiled-coil region" evidence="5">
    <location>
        <begin position="892"/>
        <end position="919"/>
    </location>
</feature>
<evidence type="ECO:0000313" key="8">
    <source>
        <dbReference type="EMBL" id="GIY37949.1"/>
    </source>
</evidence>
<dbReference type="InterPro" id="IPR041615">
    <property type="entry name" value="Desmoplakin_SH3"/>
</dbReference>
<keyword evidence="2" id="KW-0597">Phosphoprotein</keyword>
<dbReference type="GO" id="GO:0016020">
    <property type="term" value="C:membrane"/>
    <property type="evidence" value="ECO:0007669"/>
    <property type="project" value="TreeGrafter"/>
</dbReference>
<dbReference type="PROSITE" id="PS50002">
    <property type="entry name" value="SH3"/>
    <property type="match status" value="1"/>
</dbReference>
<dbReference type="SUPFAM" id="SSF46966">
    <property type="entry name" value="Spectrin repeat"/>
    <property type="match status" value="4"/>
</dbReference>
<dbReference type="InterPro" id="IPR036872">
    <property type="entry name" value="CH_dom_sf"/>
</dbReference>
<feature type="domain" description="SH3" evidence="6">
    <location>
        <begin position="479"/>
        <end position="536"/>
    </location>
</feature>
<evidence type="ECO:0000259" key="6">
    <source>
        <dbReference type="PROSITE" id="PS50002"/>
    </source>
</evidence>
<proteinExistence type="predicted"/>
<dbReference type="InterPro" id="IPR035915">
    <property type="entry name" value="Plakin_repeat_sf"/>
</dbReference>
<dbReference type="SUPFAM" id="SSF75399">
    <property type="entry name" value="Plakin repeat"/>
    <property type="match status" value="4"/>
</dbReference>
<sequence>MKVTSVSLFKVTVYELEATWNKSSSSTAVELQTTHRHDMGVPSPDILDFRSLRSRKAKENLDLAFTLAEKEFGITRLLDPEDVDTPEPDEKSLITYISSMKKNRKVDEYKELAVSLQAWMKDSLDSFKNQKMFKTLIDMKGLLLESSKFRSDELPKRLREKQRLSHLHRDIQKLSRHTSHVDFLKELTIEEVEKSWNQLNVALQERDQKIRDEICRLEKLQRFADKFNRESKLCDGKLDDTEKRILEEEKRIQRLHFVDAKHNCDQIESDLKAIEDILKSLQKDCSVFEEKNYHQTAELKLRNVLIALNLELIISLSKQILSKRKAESKTIEQYKKKKKIVSSISQKSSKEINAEEIAKVEENYNNLVSYSSKKQQDLESLLDFVQSASRELKWMSDKEEAEITRDWSAKNLNLTELELHQETLTNDLEKREIQFNAVQSREKGFLKNMQNQWSWLFTTHILFRSAPTLCSDLSSVQPTKSLPIVAICSYKSSDITMSKDDKCFLKEISHKMMWKITSPNGKDAVVPGVCFIIPPPNSEAIELAQKNIFYSLKKRYDDLLLIWTQKKKKLRQNLILITIKVVKTWDLSHLKQEMEQCNILFDSLLKKVAEDESEKSPKNTLQNLVIEHKDFDINLRTLEDQINETVKLSKIQIKKTTALQMKYDTLVQTWDRIWELSNLFIEKLKTVEVGLHRLNETTQTVSNIEVKLASCHNMSSNLIDLQKVHDDLLSFQEDMQASQNIIDEAQESSRKLRELMLRIRSKQSNIADVNKFEKDLQKLVNRWDSAKSQIVERLRSCGASSELLRSYQSKVERDGLWISETTVKLNSLKTNLYSSIAEKSSSFEETNALGARYIREAKIYDFRLKHFKENLEEEHPSLDACLQKTSAVISGADDVENKLENLNQQYSTLMQAILDYLEELKEAFTVQQKEKAVTSGENYLNQIESISPPVQSKYYSNIKTETKGFVTTLLQKTGVFNRESNLQPSEKLVLLLNVVYISLEQKEELSVIDALQRGMYDVQKGTLLNPQDEKPITLTDAFHIGIIKKSGIKNLIDKKIIKTRNLSISEAIEKRILDPKTGLFRQPLTDQTIEFKIAVSKGYINLISNVEEHGGITLAETIDRNIINNQSGQILDQDSGEKYTTDEAILKGILRSDVPEIVDVKNCELLNLNQALNKGLINAQSGRFINSDTSQQYSFAEARKRNFIWKPLTLKDAYENNLIIDDCINNPVTDKPMTLLQAFSHGLLDCEAKCIVDPELNELLSLPEALSRGVILPNGTYFDSGSNRYLTLSSAVEDGLITSVTHKMIFDIEGIKDEKANEMVTFNIALDRKIIDLNKGIFKNTSSEDCFTLEEAVSKGLIQHQIYDMLCKPIGISDGVKEMNLIECCKKGYIDSKTELEKNSVGLNDSETDNQSKHSTQLPITKEFDLNEKPVCLKNTPSPTDLSKNISTIKLPPDGWYLKDAINKNYLILKLVCFTVPGTDRLVSFEETVKLEIINPKSASVFVPKTKQTVTLDCAFRNEDLGFFWLL</sequence>
<gene>
    <name evidence="8" type="primary">DST</name>
    <name evidence="8" type="ORF">CEXT_748041</name>
</gene>
<dbReference type="Gene3D" id="2.30.30.40">
    <property type="entry name" value="SH3 Domains"/>
    <property type="match status" value="1"/>
</dbReference>
<evidence type="ECO:0000256" key="2">
    <source>
        <dbReference type="ARBA" id="ARBA00022553"/>
    </source>
</evidence>
<keyword evidence="9" id="KW-1185">Reference proteome</keyword>
<evidence type="ECO:0000256" key="4">
    <source>
        <dbReference type="PROSITE-ProRule" id="PRU00192"/>
    </source>
</evidence>
<dbReference type="EMBL" id="BPLR01010242">
    <property type="protein sequence ID" value="GIY37949.1"/>
    <property type="molecule type" value="Genomic_DNA"/>
</dbReference>